<keyword evidence="6" id="KW-1185">Reference proteome</keyword>
<dbReference type="GO" id="GO:0016616">
    <property type="term" value="F:oxidoreductase activity, acting on the CH-OH group of donors, NAD or NADP as acceptor"/>
    <property type="evidence" value="ECO:0007669"/>
    <property type="project" value="InterPro"/>
</dbReference>
<dbReference type="Pfam" id="PF03721">
    <property type="entry name" value="UDPG_MGDP_dh_N"/>
    <property type="match status" value="1"/>
</dbReference>
<dbReference type="InterPro" id="IPR028359">
    <property type="entry name" value="UDP_ManNAc/GlcNAc_DH"/>
</dbReference>
<evidence type="ECO:0000259" key="4">
    <source>
        <dbReference type="Pfam" id="PF03721"/>
    </source>
</evidence>
<dbReference type="InterPro" id="IPR014026">
    <property type="entry name" value="UDP-Glc/GDP-Man_DH_dimer"/>
</dbReference>
<dbReference type="PIRSF" id="PIRSF000124">
    <property type="entry name" value="UDPglc_GDPman_dh"/>
    <property type="match status" value="1"/>
</dbReference>
<gene>
    <name evidence="5" type="ORF">P171DRAFT_475748</name>
</gene>
<dbReference type="GO" id="GO:0051287">
    <property type="term" value="F:NAD binding"/>
    <property type="evidence" value="ECO:0007669"/>
    <property type="project" value="InterPro"/>
</dbReference>
<dbReference type="InterPro" id="IPR017476">
    <property type="entry name" value="UDP-Glc/GDP-Man"/>
</dbReference>
<dbReference type="InterPro" id="IPR008927">
    <property type="entry name" value="6-PGluconate_DH-like_C_sf"/>
</dbReference>
<sequence>MTYSHRCKHASLIVPRVRPILSHKNAINVEAVEPCVCVIGVGFVGEALLREFGQVFTSIGFDISQKRIDELAKSFESLPKVDLTADKAKLSQATHYLISVPTPLKKDRSVNMIHLVSAISTAFKYARPGSVIVLESSVCVGTTRKFFSAYKDVYHCGMSPERVDPGRTQPTAKEITKLVSGLTPKALALIQGIYAKVFDHVISVSSPETAEMTKLFENCQRMINIAYVNEMADAARTHGVDPDEMILAASSKPYGFTPYTPGLGVGGTCIPINPFYLFANNKNLPVLEEATAQMRKRPSTKARKFHTRVTSSLSGQCPRILVVGIGYKPGQSLLSGSPGLAFAERLRRLGCSRLAFYDPLVQGGVLEWMEKLQDVFWHSVYLEENFDAIAMCMRQTNTDFTVIEKLHASKVIVQEFR</sequence>
<feature type="domain" description="UDP-glucose/GDP-mannose dehydrogenase N-terminal" evidence="4">
    <location>
        <begin position="36"/>
        <end position="187"/>
    </location>
</feature>
<dbReference type="InterPro" id="IPR001732">
    <property type="entry name" value="UDP-Glc/GDP-Man_DH_N"/>
</dbReference>
<evidence type="ECO:0000313" key="5">
    <source>
        <dbReference type="EMBL" id="KAF2440225.1"/>
    </source>
</evidence>
<organism evidence="5 6">
    <name type="scientific">Karstenula rhodostoma CBS 690.94</name>
    <dbReference type="NCBI Taxonomy" id="1392251"/>
    <lineage>
        <taxon>Eukaryota</taxon>
        <taxon>Fungi</taxon>
        <taxon>Dikarya</taxon>
        <taxon>Ascomycota</taxon>
        <taxon>Pezizomycotina</taxon>
        <taxon>Dothideomycetes</taxon>
        <taxon>Pleosporomycetidae</taxon>
        <taxon>Pleosporales</taxon>
        <taxon>Massarineae</taxon>
        <taxon>Didymosphaeriaceae</taxon>
        <taxon>Karstenula</taxon>
    </lineage>
</organism>
<dbReference type="SUPFAM" id="SSF48179">
    <property type="entry name" value="6-phosphogluconate dehydrogenase C-terminal domain-like"/>
    <property type="match status" value="1"/>
</dbReference>
<dbReference type="GO" id="GO:0000271">
    <property type="term" value="P:polysaccharide biosynthetic process"/>
    <property type="evidence" value="ECO:0007669"/>
    <property type="project" value="InterPro"/>
</dbReference>
<dbReference type="EMBL" id="MU001507">
    <property type="protein sequence ID" value="KAF2440225.1"/>
    <property type="molecule type" value="Genomic_DNA"/>
</dbReference>
<reference evidence="5" key="1">
    <citation type="journal article" date="2020" name="Stud. Mycol.">
        <title>101 Dothideomycetes genomes: a test case for predicting lifestyles and emergence of pathogens.</title>
        <authorList>
            <person name="Haridas S."/>
            <person name="Albert R."/>
            <person name="Binder M."/>
            <person name="Bloem J."/>
            <person name="Labutti K."/>
            <person name="Salamov A."/>
            <person name="Andreopoulos B."/>
            <person name="Baker S."/>
            <person name="Barry K."/>
            <person name="Bills G."/>
            <person name="Bluhm B."/>
            <person name="Cannon C."/>
            <person name="Castanera R."/>
            <person name="Culley D."/>
            <person name="Daum C."/>
            <person name="Ezra D."/>
            <person name="Gonzalez J."/>
            <person name="Henrissat B."/>
            <person name="Kuo A."/>
            <person name="Liang C."/>
            <person name="Lipzen A."/>
            <person name="Lutzoni F."/>
            <person name="Magnuson J."/>
            <person name="Mondo S."/>
            <person name="Nolan M."/>
            <person name="Ohm R."/>
            <person name="Pangilinan J."/>
            <person name="Park H.-J."/>
            <person name="Ramirez L."/>
            <person name="Alfaro M."/>
            <person name="Sun H."/>
            <person name="Tritt A."/>
            <person name="Yoshinaga Y."/>
            <person name="Zwiers L.-H."/>
            <person name="Turgeon B."/>
            <person name="Goodwin S."/>
            <person name="Spatafora J."/>
            <person name="Crous P."/>
            <person name="Grigoriev I."/>
        </authorList>
    </citation>
    <scope>NUCLEOTIDE SEQUENCE</scope>
    <source>
        <strain evidence="5">CBS 690.94</strain>
    </source>
</reference>
<comment type="caution">
    <text evidence="5">The sequence shown here is derived from an EMBL/GenBank/DDBJ whole genome shotgun (WGS) entry which is preliminary data.</text>
</comment>
<dbReference type="NCBIfam" id="TIGR03026">
    <property type="entry name" value="NDP-sugDHase"/>
    <property type="match status" value="1"/>
</dbReference>
<feature type="domain" description="UDP-glucose/GDP-mannose dehydrogenase dimerisation" evidence="3">
    <location>
        <begin position="208"/>
        <end position="284"/>
    </location>
</feature>
<evidence type="ECO:0000259" key="3">
    <source>
        <dbReference type="Pfam" id="PF00984"/>
    </source>
</evidence>
<evidence type="ECO:0000313" key="6">
    <source>
        <dbReference type="Proteomes" id="UP000799764"/>
    </source>
</evidence>
<dbReference type="OrthoDB" id="5059218at2759"/>
<comment type="similarity">
    <text evidence="1 2">Belongs to the UDP-glucose/GDP-mannose dehydrogenase family.</text>
</comment>
<name>A0A9P4U7J8_9PLEO</name>
<dbReference type="PANTHER" id="PTHR43491:SF2">
    <property type="entry name" value="UDP-N-ACETYL-D-MANNOSAMINE DEHYDROGENASE"/>
    <property type="match status" value="1"/>
</dbReference>
<dbReference type="Proteomes" id="UP000799764">
    <property type="component" value="Unassembled WGS sequence"/>
</dbReference>
<protein>
    <submittedName>
        <fullName evidence="5">UDP-N-acetyl-D-mannosamine 6-dehydrogenase</fullName>
    </submittedName>
</protein>
<dbReference type="AlphaFoldDB" id="A0A9P4U7J8"/>
<dbReference type="SUPFAM" id="SSF51735">
    <property type="entry name" value="NAD(P)-binding Rossmann-fold domains"/>
    <property type="match status" value="1"/>
</dbReference>
<dbReference type="InterPro" id="IPR036291">
    <property type="entry name" value="NAD(P)-bd_dom_sf"/>
</dbReference>
<proteinExistence type="inferred from homology"/>
<dbReference type="Gene3D" id="3.40.50.720">
    <property type="entry name" value="NAD(P)-binding Rossmann-like Domain"/>
    <property type="match status" value="2"/>
</dbReference>
<dbReference type="PIRSF" id="PIRSF500136">
    <property type="entry name" value="UDP_ManNAc_DH"/>
    <property type="match status" value="1"/>
</dbReference>
<evidence type="ECO:0000256" key="2">
    <source>
        <dbReference type="PIRNR" id="PIRNR000124"/>
    </source>
</evidence>
<dbReference type="Pfam" id="PF00984">
    <property type="entry name" value="UDPG_MGDP_dh"/>
    <property type="match status" value="1"/>
</dbReference>
<evidence type="ECO:0000256" key="1">
    <source>
        <dbReference type="ARBA" id="ARBA00006601"/>
    </source>
</evidence>
<accession>A0A9P4U7J8</accession>
<dbReference type="PANTHER" id="PTHR43491">
    <property type="entry name" value="UDP-N-ACETYL-D-MANNOSAMINE DEHYDROGENASE"/>
    <property type="match status" value="1"/>
</dbReference>
<dbReference type="GO" id="GO:0016628">
    <property type="term" value="F:oxidoreductase activity, acting on the CH-CH group of donors, NAD or NADP as acceptor"/>
    <property type="evidence" value="ECO:0007669"/>
    <property type="project" value="InterPro"/>
</dbReference>